<dbReference type="AlphaFoldDB" id="A0A8H3WS57"/>
<organism evidence="1 2">
    <name type="scientific">Gigaspora margarita</name>
    <dbReference type="NCBI Taxonomy" id="4874"/>
    <lineage>
        <taxon>Eukaryota</taxon>
        <taxon>Fungi</taxon>
        <taxon>Fungi incertae sedis</taxon>
        <taxon>Mucoromycota</taxon>
        <taxon>Glomeromycotina</taxon>
        <taxon>Glomeromycetes</taxon>
        <taxon>Diversisporales</taxon>
        <taxon>Gigasporaceae</taxon>
        <taxon>Gigaspora</taxon>
    </lineage>
</organism>
<sequence>MASLNITVDKKQMLLEFSSVHLPIYDKCDYCHLLLCDRTGKSFIVITCGHEYHESCFSISLNRKCHYCEDILKLADEDSPQNQKISDEDDILEVLQKDKQALPRVEQAYSVVLERFLNIKIVDF</sequence>
<protein>
    <recommendedName>
        <fullName evidence="3">RING-type domain-containing protein</fullName>
    </recommendedName>
</protein>
<dbReference type="Proteomes" id="UP000439903">
    <property type="component" value="Unassembled WGS sequence"/>
</dbReference>
<comment type="caution">
    <text evidence="1">The sequence shown here is derived from an EMBL/GenBank/DDBJ whole genome shotgun (WGS) entry which is preliminary data.</text>
</comment>
<evidence type="ECO:0000313" key="2">
    <source>
        <dbReference type="Proteomes" id="UP000439903"/>
    </source>
</evidence>
<reference evidence="1 2" key="1">
    <citation type="journal article" date="2019" name="Environ. Microbiol.">
        <title>At the nexus of three kingdoms: the genome of the mycorrhizal fungus Gigaspora margarita provides insights into plant, endobacterial and fungal interactions.</title>
        <authorList>
            <person name="Venice F."/>
            <person name="Ghignone S."/>
            <person name="Salvioli di Fossalunga A."/>
            <person name="Amselem J."/>
            <person name="Novero M."/>
            <person name="Xianan X."/>
            <person name="Sedzielewska Toro K."/>
            <person name="Morin E."/>
            <person name="Lipzen A."/>
            <person name="Grigoriev I.V."/>
            <person name="Henrissat B."/>
            <person name="Martin F.M."/>
            <person name="Bonfante P."/>
        </authorList>
    </citation>
    <scope>NUCLEOTIDE SEQUENCE [LARGE SCALE GENOMIC DNA]</scope>
    <source>
        <strain evidence="1 2">BEG34</strain>
    </source>
</reference>
<keyword evidence="2" id="KW-1185">Reference proteome</keyword>
<dbReference type="OrthoDB" id="2410888at2759"/>
<dbReference type="EMBL" id="WTPW01003878">
    <property type="protein sequence ID" value="KAF0333061.1"/>
    <property type="molecule type" value="Genomic_DNA"/>
</dbReference>
<evidence type="ECO:0008006" key="3">
    <source>
        <dbReference type="Google" id="ProtNLM"/>
    </source>
</evidence>
<gene>
    <name evidence="1" type="ORF">F8M41_017137</name>
</gene>
<evidence type="ECO:0000313" key="1">
    <source>
        <dbReference type="EMBL" id="KAF0333061.1"/>
    </source>
</evidence>
<accession>A0A8H3WS57</accession>
<proteinExistence type="predicted"/>
<name>A0A8H3WS57_GIGMA</name>